<dbReference type="CDD" id="cd02522">
    <property type="entry name" value="GT_2_like_a"/>
    <property type="match status" value="1"/>
</dbReference>
<keyword evidence="5" id="KW-0125">Carotenoid biosynthesis</keyword>
<sequence>MKLSIIIPIFNEIDKIEMLLSNIANIKGDFEVLFADGGSEDGTLLAIGKRYRIIHSEKGRAIQMNTAAKQSSGDVLLFLHCDSLLPEDALTEIEGILDKGFDVGCFRLRFNSNHILMKCCGVLSNLRVKYRHIAFGDQGIFLKREVFEKVGGFEDLPLMEDYKLSMILKGRYKIGQTNGKIITSDRRFIEGGILSTMLKMQRLQYMFRKGVDINIIASMYRH</sequence>
<proteinExistence type="inferred from homology"/>
<evidence type="ECO:0000256" key="3">
    <source>
        <dbReference type="ARBA" id="ARBA00022676"/>
    </source>
</evidence>
<keyword evidence="6" id="KW-0472">Membrane</keyword>
<evidence type="ECO:0000256" key="7">
    <source>
        <dbReference type="ARBA" id="ARBA00037281"/>
    </source>
</evidence>
<comment type="pathway">
    <text evidence="8">Carotenoid biosynthesis; staphyloxanthin biosynthesis; staphyloxanthin from farnesyl diphosphate: step 4/5.</text>
</comment>
<dbReference type="RefSeq" id="WP_115640627.1">
    <property type="nucleotide sequence ID" value="NZ_UFWZ01000001.1"/>
</dbReference>
<keyword evidence="4 12" id="KW-0808">Transferase</keyword>
<dbReference type="AlphaFoldDB" id="A0A381J616"/>
<dbReference type="GO" id="GO:0016757">
    <property type="term" value="F:glycosyltransferase activity"/>
    <property type="evidence" value="ECO:0007669"/>
    <property type="project" value="UniProtKB-KW"/>
</dbReference>
<keyword evidence="3 12" id="KW-0328">Glycosyltransferase</keyword>
<feature type="domain" description="Glycosyltransferase 2-like" evidence="11">
    <location>
        <begin position="4"/>
        <end position="107"/>
    </location>
</feature>
<evidence type="ECO:0000256" key="1">
    <source>
        <dbReference type="ARBA" id="ARBA00004236"/>
    </source>
</evidence>
<evidence type="ECO:0000256" key="4">
    <source>
        <dbReference type="ARBA" id="ARBA00022679"/>
    </source>
</evidence>
<dbReference type="InterPro" id="IPR029044">
    <property type="entry name" value="Nucleotide-diphossugar_trans"/>
</dbReference>
<evidence type="ECO:0000256" key="2">
    <source>
        <dbReference type="ARBA" id="ARBA00022475"/>
    </source>
</evidence>
<evidence type="ECO:0000256" key="6">
    <source>
        <dbReference type="ARBA" id="ARBA00023136"/>
    </source>
</evidence>
<dbReference type="PANTHER" id="PTHR43646">
    <property type="entry name" value="GLYCOSYLTRANSFERASE"/>
    <property type="match status" value="1"/>
</dbReference>
<evidence type="ECO:0000259" key="11">
    <source>
        <dbReference type="Pfam" id="PF00535"/>
    </source>
</evidence>
<comment type="subcellular location">
    <subcellularLocation>
        <location evidence="1">Cell membrane</location>
    </subcellularLocation>
</comment>
<reference evidence="12 13" key="1">
    <citation type="submission" date="2018-06" db="EMBL/GenBank/DDBJ databases">
        <authorList>
            <consortium name="Pathogen Informatics"/>
            <person name="Doyle S."/>
        </authorList>
    </citation>
    <scope>NUCLEOTIDE SEQUENCE [LARGE SCALE GENOMIC DNA]</scope>
    <source>
        <strain evidence="12 13">NCTC9836</strain>
    </source>
</reference>
<evidence type="ECO:0000256" key="9">
    <source>
        <dbReference type="ARBA" id="ARBA00038120"/>
    </source>
</evidence>
<gene>
    <name evidence="12" type="ORF">NCTC9836_00871</name>
</gene>
<dbReference type="Gene3D" id="3.90.550.10">
    <property type="entry name" value="Spore Coat Polysaccharide Biosynthesis Protein SpsA, Chain A"/>
    <property type="match status" value="1"/>
</dbReference>
<comment type="function">
    <text evidence="7">Catalyzes the glycosylation of 4,4'-diaponeurosporenoate, i.e. the esterification of glucose at the C1'' position with the carboxyl group of 4,4'-diaponeurosporenic acid, to form glycosyl-4,4'-diaponeurosporenoate. This is a step in the biosynthesis of staphyloxanthin, an orange pigment present in most staphylococci strains.</text>
</comment>
<dbReference type="SUPFAM" id="SSF53448">
    <property type="entry name" value="Nucleotide-diphospho-sugar transferases"/>
    <property type="match status" value="1"/>
</dbReference>
<keyword evidence="13" id="KW-1185">Reference proteome</keyword>
<dbReference type="GO" id="GO:0005886">
    <property type="term" value="C:plasma membrane"/>
    <property type="evidence" value="ECO:0007669"/>
    <property type="project" value="UniProtKB-SubCell"/>
</dbReference>
<protein>
    <recommendedName>
        <fullName evidence="10">4,4'-diaponeurosporenoate glycosyltransferase</fullName>
    </recommendedName>
</protein>
<dbReference type="EMBL" id="UFWZ01000001">
    <property type="protein sequence ID" value="SUY46575.1"/>
    <property type="molecule type" value="Genomic_DNA"/>
</dbReference>
<dbReference type="PANTHER" id="PTHR43646:SF2">
    <property type="entry name" value="GLYCOSYLTRANSFERASE 2-LIKE DOMAIN-CONTAINING PROTEIN"/>
    <property type="match status" value="1"/>
</dbReference>
<dbReference type="Pfam" id="PF00535">
    <property type="entry name" value="Glycos_transf_2"/>
    <property type="match status" value="1"/>
</dbReference>
<evidence type="ECO:0000313" key="12">
    <source>
        <dbReference type="EMBL" id="SUY46575.1"/>
    </source>
</evidence>
<evidence type="ECO:0000313" key="13">
    <source>
        <dbReference type="Proteomes" id="UP000254664"/>
    </source>
</evidence>
<keyword evidence="2" id="KW-1003">Cell membrane</keyword>
<dbReference type="GO" id="GO:0016117">
    <property type="term" value="P:carotenoid biosynthetic process"/>
    <property type="evidence" value="ECO:0007669"/>
    <property type="project" value="UniProtKB-KW"/>
</dbReference>
<dbReference type="InterPro" id="IPR001173">
    <property type="entry name" value="Glyco_trans_2-like"/>
</dbReference>
<dbReference type="InterPro" id="IPR026461">
    <property type="entry name" value="Trfase_2_rSAM/seldom_assoc"/>
</dbReference>
<evidence type="ECO:0000256" key="5">
    <source>
        <dbReference type="ARBA" id="ARBA00022746"/>
    </source>
</evidence>
<dbReference type="OrthoDB" id="9810303at2"/>
<accession>A0A381J616</accession>
<dbReference type="NCBIfam" id="TIGR04283">
    <property type="entry name" value="glyco_like_mftF"/>
    <property type="match status" value="1"/>
</dbReference>
<dbReference type="Proteomes" id="UP000254664">
    <property type="component" value="Unassembled WGS sequence"/>
</dbReference>
<comment type="similarity">
    <text evidence="9">Belongs to the glycosyltransferase 2 family. CrtQ subfamily.</text>
</comment>
<name>A0A381J616_9CLOT</name>
<organism evidence="12 13">
    <name type="scientific">Clostridium putrefaciens</name>
    <dbReference type="NCBI Taxonomy" id="99675"/>
    <lineage>
        <taxon>Bacteria</taxon>
        <taxon>Bacillati</taxon>
        <taxon>Bacillota</taxon>
        <taxon>Clostridia</taxon>
        <taxon>Eubacteriales</taxon>
        <taxon>Clostridiaceae</taxon>
        <taxon>Clostridium</taxon>
    </lineage>
</organism>
<evidence type="ECO:0000256" key="8">
    <source>
        <dbReference type="ARBA" id="ARBA00037904"/>
    </source>
</evidence>
<evidence type="ECO:0000256" key="10">
    <source>
        <dbReference type="ARBA" id="ARBA00040345"/>
    </source>
</evidence>